<evidence type="ECO:0000256" key="3">
    <source>
        <dbReference type="ARBA" id="ARBA00022723"/>
    </source>
</evidence>
<dbReference type="PANTHER" id="PTHR10342:SF264">
    <property type="entry name" value="MIP05773P-RELATED"/>
    <property type="match status" value="1"/>
</dbReference>
<evidence type="ECO:0000256" key="5">
    <source>
        <dbReference type="ARBA" id="ARBA00023180"/>
    </source>
</evidence>
<name>A0A0A9XP28_LYGHE</name>
<proteinExistence type="inferred from homology"/>
<keyword evidence="3" id="KW-0479">Metal-binding</keyword>
<evidence type="ECO:0000256" key="4">
    <source>
        <dbReference type="ARBA" id="ARBA00022837"/>
    </source>
</evidence>
<dbReference type="SUPFAM" id="SSF53649">
    <property type="entry name" value="Alkaline phosphatase-like"/>
    <property type="match status" value="1"/>
</dbReference>
<evidence type="ECO:0000313" key="8">
    <source>
        <dbReference type="EMBL" id="JAG21396.1"/>
    </source>
</evidence>
<accession>A0A0A9XP28</accession>
<keyword evidence="5" id="KW-0325">Glycoprotein</keyword>
<dbReference type="InterPro" id="IPR017850">
    <property type="entry name" value="Alkaline_phosphatase_core_sf"/>
</dbReference>
<dbReference type="Pfam" id="PF00884">
    <property type="entry name" value="Sulfatase"/>
    <property type="match status" value="1"/>
</dbReference>
<dbReference type="GO" id="GO:0046872">
    <property type="term" value="F:metal ion binding"/>
    <property type="evidence" value="ECO:0007669"/>
    <property type="project" value="UniProtKB-KW"/>
</dbReference>
<comment type="similarity">
    <text evidence="2">Belongs to the sulfatase family.</text>
</comment>
<dbReference type="CDD" id="cd16029">
    <property type="entry name" value="4-S"/>
    <property type="match status" value="1"/>
</dbReference>
<evidence type="ECO:0000256" key="1">
    <source>
        <dbReference type="ARBA" id="ARBA00001913"/>
    </source>
</evidence>
<reference evidence="8" key="1">
    <citation type="journal article" date="2014" name="PLoS ONE">
        <title>Transcriptome-Based Identification of ABC Transporters in the Western Tarnished Plant Bug Lygus hesperus.</title>
        <authorList>
            <person name="Hull J.J."/>
            <person name="Chaney K."/>
            <person name="Geib S.M."/>
            <person name="Fabrick J.A."/>
            <person name="Brent C.S."/>
            <person name="Walsh D."/>
            <person name="Lavine L.C."/>
        </authorList>
    </citation>
    <scope>NUCLEOTIDE SEQUENCE</scope>
</reference>
<dbReference type="AlphaFoldDB" id="A0A0A9XP28"/>
<dbReference type="Gene3D" id="3.40.720.10">
    <property type="entry name" value="Alkaline Phosphatase, subunit A"/>
    <property type="match status" value="1"/>
</dbReference>
<dbReference type="PANTHER" id="PTHR10342">
    <property type="entry name" value="ARYLSULFATASE"/>
    <property type="match status" value="1"/>
</dbReference>
<evidence type="ECO:0000259" key="7">
    <source>
        <dbReference type="Pfam" id="PF00884"/>
    </source>
</evidence>
<feature type="signal peptide" evidence="6">
    <location>
        <begin position="1"/>
        <end position="20"/>
    </location>
</feature>
<sequence>MRLNVFLWSLFVVHFRGSSSTRRPHIVFILADDLGWSDVGFHGSNDFRTPNIDALAYSGVILNSHYSENLCSPSRAALLTGKYPIRNGMQHNVIVDSAPWGLPLEEKLLPEHLNGLGYVCHALGKWHLGFFKKAYTPTYRGFASHYGFWNSHQDYFSHQVQASFLPFEGLDMRDNMTVDRMSTGRYTTRILTERAEKLIAAHNASSPMFLYFAHLATHAGNFDDPLQAPQETIDMFSHIRPLEKRIYAAMVWELDQSIGRLVAALKRQNMLEDSIIVFVSDNGAPTTGLYRNRGNNWPFKGEKNTPWEGGLRTVAVLWSSSLAFPRRVMNHLMHLTDWMPTLYAAAGGNVEDLRRIDGVNHWDFFTRIGRKQPRHEILHNIDDIYQYSAMRIGPYKYVNGTTFLGCLDGWFGTDDSKSRNYNITDVLQSTVLSSLVRLSETEVLRLRETSRVRCPSAEKNNARPCEPTKEPCLFNIQKDPCETNNIYGKSKKLIEVFEKRLAEFRAEQVPPGNKKTEKAADPKYYNGTWTYWKDLEMHDS</sequence>
<dbReference type="EMBL" id="GBHO01022208">
    <property type="protein sequence ID" value="JAG21396.1"/>
    <property type="molecule type" value="Transcribed_RNA"/>
</dbReference>
<dbReference type="InterPro" id="IPR000917">
    <property type="entry name" value="Sulfatase_N"/>
</dbReference>
<comment type="cofactor">
    <cofactor evidence="1">
        <name>Ca(2+)</name>
        <dbReference type="ChEBI" id="CHEBI:29108"/>
    </cofactor>
</comment>
<gene>
    <name evidence="8" type="primary">Arsb_7</name>
    <name evidence="8" type="ORF">CM83_24933</name>
</gene>
<organism evidence="8">
    <name type="scientific">Lygus hesperus</name>
    <name type="common">Western plant bug</name>
    <dbReference type="NCBI Taxonomy" id="30085"/>
    <lineage>
        <taxon>Eukaryota</taxon>
        <taxon>Metazoa</taxon>
        <taxon>Ecdysozoa</taxon>
        <taxon>Arthropoda</taxon>
        <taxon>Hexapoda</taxon>
        <taxon>Insecta</taxon>
        <taxon>Pterygota</taxon>
        <taxon>Neoptera</taxon>
        <taxon>Paraneoptera</taxon>
        <taxon>Hemiptera</taxon>
        <taxon>Heteroptera</taxon>
        <taxon>Panheteroptera</taxon>
        <taxon>Cimicomorpha</taxon>
        <taxon>Miridae</taxon>
        <taxon>Mirini</taxon>
        <taxon>Lygus</taxon>
    </lineage>
</organism>
<keyword evidence="6" id="KW-0732">Signal</keyword>
<dbReference type="Gene3D" id="3.30.1120.10">
    <property type="match status" value="1"/>
</dbReference>
<feature type="domain" description="Sulfatase N-terminal" evidence="7">
    <location>
        <begin position="24"/>
        <end position="347"/>
    </location>
</feature>
<dbReference type="GO" id="GO:0008484">
    <property type="term" value="F:sulfuric ester hydrolase activity"/>
    <property type="evidence" value="ECO:0007669"/>
    <property type="project" value="InterPro"/>
</dbReference>
<dbReference type="InterPro" id="IPR047115">
    <property type="entry name" value="ARSB"/>
</dbReference>
<keyword evidence="4" id="KW-0106">Calcium</keyword>
<feature type="chain" id="PRO_5002053065" evidence="6">
    <location>
        <begin position="21"/>
        <end position="540"/>
    </location>
</feature>
<protein>
    <submittedName>
        <fullName evidence="8">Arylsulfatase B</fullName>
    </submittedName>
</protein>
<evidence type="ECO:0000256" key="6">
    <source>
        <dbReference type="SAM" id="SignalP"/>
    </source>
</evidence>
<reference evidence="8" key="2">
    <citation type="submission" date="2014-07" db="EMBL/GenBank/DDBJ databases">
        <authorList>
            <person name="Hull J."/>
        </authorList>
    </citation>
    <scope>NUCLEOTIDE SEQUENCE</scope>
</reference>
<evidence type="ECO:0000256" key="2">
    <source>
        <dbReference type="ARBA" id="ARBA00008779"/>
    </source>
</evidence>